<comment type="subcellular location">
    <subcellularLocation>
        <location evidence="2">Golgi apparatus</location>
        <location evidence="2">Golgi stack membrane</location>
        <topology evidence="2">Single-pass type II membrane protein</topology>
    </subcellularLocation>
</comment>
<keyword evidence="7 21" id="KW-0812">Transmembrane</keyword>
<dbReference type="GO" id="GO:0003700">
    <property type="term" value="F:DNA-binding transcription factor activity"/>
    <property type="evidence" value="ECO:0007669"/>
    <property type="project" value="InterPro"/>
</dbReference>
<dbReference type="InterPro" id="IPR019471">
    <property type="entry name" value="Interferon_reg_factor-3"/>
</dbReference>
<evidence type="ECO:0000256" key="5">
    <source>
        <dbReference type="ARBA" id="ARBA00022676"/>
    </source>
</evidence>
<dbReference type="InterPro" id="IPR017855">
    <property type="entry name" value="SMAD-like_dom_sf"/>
</dbReference>
<evidence type="ECO:0000256" key="14">
    <source>
        <dbReference type="ARBA" id="ARBA00023180"/>
    </source>
</evidence>
<dbReference type="PROSITE" id="PS00601">
    <property type="entry name" value="IRF_1"/>
    <property type="match status" value="1"/>
</dbReference>
<dbReference type="FunFam" id="3.90.1480.20:FF:000010">
    <property type="entry name" value="ST6 beta-galactoside alpha-2,6-sialyltransferase 2"/>
    <property type="match status" value="1"/>
</dbReference>
<dbReference type="Proteomes" id="UP001214576">
    <property type="component" value="Unassembled WGS sequence"/>
</dbReference>
<evidence type="ECO:0000256" key="8">
    <source>
        <dbReference type="ARBA" id="ARBA00022843"/>
    </source>
</evidence>
<dbReference type="PANTHER" id="PTHR46059">
    <property type="entry name" value="BETA-GALACTOSIDE ALPHA-2,6-SIALYLTRANSFERASE"/>
    <property type="match status" value="1"/>
</dbReference>
<dbReference type="InterPro" id="IPR036388">
    <property type="entry name" value="WH-like_DNA-bd_sf"/>
</dbReference>
<feature type="region of interest" description="Disordered" evidence="20">
    <location>
        <begin position="62"/>
        <end position="93"/>
    </location>
</feature>
<evidence type="ECO:0000313" key="24">
    <source>
        <dbReference type="Proteomes" id="UP001214576"/>
    </source>
</evidence>
<dbReference type="SMART" id="SM01243">
    <property type="entry name" value="IRF-3"/>
    <property type="match status" value="1"/>
</dbReference>
<evidence type="ECO:0000256" key="17">
    <source>
        <dbReference type="ARBA" id="ARBA00032076"/>
    </source>
</evidence>
<keyword evidence="6" id="KW-0808">Transferase</keyword>
<comment type="function">
    <text evidence="1">Transfers sialic acid from the donor of substrate CMP-sialic acid to galactose containing acceptor substrates. Has alpha-2,6-sialyltransferase activity toward oligosaccharides that have the Gal-beta-1,4-GlcNAc sequence at the non-reducing end of their carbohydrate groups, but it has weak or no activities toward glycoproteins and glycolipids.</text>
</comment>
<evidence type="ECO:0000256" key="9">
    <source>
        <dbReference type="ARBA" id="ARBA00022968"/>
    </source>
</evidence>
<dbReference type="FunFam" id="1.10.10.10:FF:000093">
    <property type="entry name" value="Putative interferon regulatory factor 6"/>
    <property type="match status" value="1"/>
</dbReference>
<evidence type="ECO:0000256" key="19">
    <source>
        <dbReference type="ARBA" id="ARBA00034329"/>
    </source>
</evidence>
<dbReference type="Pfam" id="PF00777">
    <property type="entry name" value="Glyco_transf_29"/>
    <property type="match status" value="1"/>
</dbReference>
<dbReference type="InterPro" id="IPR038578">
    <property type="entry name" value="GT29-like_sf"/>
</dbReference>
<dbReference type="EMBL" id="JAKZEL010000002">
    <property type="protein sequence ID" value="KAI4547071.1"/>
    <property type="molecule type" value="Genomic_DNA"/>
</dbReference>
<evidence type="ECO:0000256" key="7">
    <source>
        <dbReference type="ARBA" id="ARBA00022692"/>
    </source>
</evidence>
<gene>
    <name evidence="23" type="ORF">MG293_003626</name>
</gene>
<dbReference type="PROSITE" id="PS51507">
    <property type="entry name" value="IRF_2"/>
    <property type="match status" value="1"/>
</dbReference>
<dbReference type="GO" id="GO:0006357">
    <property type="term" value="P:regulation of transcription by RNA polymerase II"/>
    <property type="evidence" value="ECO:0007669"/>
    <property type="project" value="UniProtKB-ARBA"/>
</dbReference>
<dbReference type="GO" id="GO:0003835">
    <property type="term" value="F:beta-galactoside alpha-2,6-sialyltransferase activity"/>
    <property type="evidence" value="ECO:0007669"/>
    <property type="project" value="UniProtKB-EC"/>
</dbReference>
<feature type="region of interest" description="Disordered" evidence="20">
    <location>
        <begin position="108"/>
        <end position="166"/>
    </location>
</feature>
<dbReference type="PANTHER" id="PTHR46059:SF3">
    <property type="entry name" value="BETA-GALACTOSIDE ALPHA-2,6-SIALYLTRANSFERASE 2"/>
    <property type="match status" value="1"/>
</dbReference>
<dbReference type="GO" id="GO:0045893">
    <property type="term" value="P:positive regulation of DNA-templated transcription"/>
    <property type="evidence" value="ECO:0007669"/>
    <property type="project" value="UniProtKB-ARBA"/>
</dbReference>
<evidence type="ECO:0000256" key="21">
    <source>
        <dbReference type="SAM" id="Phobius"/>
    </source>
</evidence>
<keyword evidence="14" id="KW-0325">Glycoprotein</keyword>
<name>A0AAD4UJA7_OVIAM</name>
<dbReference type="Pfam" id="PF00605">
    <property type="entry name" value="IRF"/>
    <property type="match status" value="1"/>
</dbReference>
<evidence type="ECO:0000256" key="18">
    <source>
        <dbReference type="ARBA" id="ARBA00034249"/>
    </source>
</evidence>
<evidence type="ECO:0000256" key="12">
    <source>
        <dbReference type="ARBA" id="ARBA00023136"/>
    </source>
</evidence>
<evidence type="ECO:0000256" key="2">
    <source>
        <dbReference type="ARBA" id="ARBA00004447"/>
    </source>
</evidence>
<evidence type="ECO:0000256" key="13">
    <source>
        <dbReference type="ARBA" id="ARBA00023157"/>
    </source>
</evidence>
<comment type="catalytic activity">
    <reaction evidence="18">
        <text>a beta-D-galactoside + CMP-N-acetyl-beta-neuraminate = an N-acetyl-alpha-neuraminyl-(2-&gt;6)-beta-D-galactosyl derivative + CMP + H(+)</text>
        <dbReference type="Rhea" id="RHEA:52104"/>
        <dbReference type="ChEBI" id="CHEBI:15378"/>
        <dbReference type="ChEBI" id="CHEBI:28034"/>
        <dbReference type="ChEBI" id="CHEBI:57812"/>
        <dbReference type="ChEBI" id="CHEBI:60377"/>
        <dbReference type="ChEBI" id="CHEBI:136398"/>
        <dbReference type="EC" id="2.4.3.1"/>
    </reaction>
</comment>
<keyword evidence="11" id="KW-0333">Golgi apparatus</keyword>
<dbReference type="EC" id="2.4.3.1" evidence="19"/>
<dbReference type="SUPFAM" id="SSF49879">
    <property type="entry name" value="SMAD/FHA domain"/>
    <property type="match status" value="1"/>
</dbReference>
<comment type="similarity">
    <text evidence="3">Belongs to the glycosyltransferase 29 family.</text>
</comment>
<keyword evidence="5" id="KW-0328">Glycosyltransferase</keyword>
<evidence type="ECO:0000256" key="15">
    <source>
        <dbReference type="ARBA" id="ARBA00030410"/>
    </source>
</evidence>
<keyword evidence="24" id="KW-1185">Reference proteome</keyword>
<dbReference type="SUPFAM" id="SSF46785">
    <property type="entry name" value="Winged helix' DNA-binding domain"/>
    <property type="match status" value="1"/>
</dbReference>
<dbReference type="SMART" id="SM00348">
    <property type="entry name" value="IRF"/>
    <property type="match status" value="1"/>
</dbReference>
<evidence type="ECO:0000259" key="22">
    <source>
        <dbReference type="PROSITE" id="PS51507"/>
    </source>
</evidence>
<dbReference type="Gene3D" id="2.60.200.10">
    <property type="match status" value="1"/>
</dbReference>
<feature type="transmembrane region" description="Helical" evidence="21">
    <location>
        <begin position="12"/>
        <end position="30"/>
    </location>
</feature>
<keyword evidence="12 21" id="KW-0472">Membrane</keyword>
<keyword evidence="8" id="KW-0832">Ubl conjugation</keyword>
<dbReference type="GO" id="GO:0097503">
    <property type="term" value="P:sialylation"/>
    <property type="evidence" value="ECO:0007669"/>
    <property type="project" value="TreeGrafter"/>
</dbReference>
<sequence length="924" mass="103134">MKPHLKQWRQGMLCGVFAWGLLFVVIFLYFTDSSPAKPSPSSFSFLETRRLLPVQGRQRAIMGASEGLPDGADSRRGSPRGLPSGPLRTWAGDGFEREPEFLSAQPGRMSLSAFPPEDPAPGTSGRLSPGDPGPEGARPPRTAPGRRAKRGPRRQSRSAGGEDGERLYSSMSRALLRRLWKGDASARMLHPRLQKAMGAYLRANKHGVRFRGRRASGRSRTELLCALRGRVQVRTLDGTEPPFSALGWRALVPPVPLSRLLPRGLRTCAVVTSAGAILNSSLGEEIDSHDAVLRFNSAPTRGYEKDVGNKTTIRIINSQILTNPSYHFMDSALYKDVILVAWDPAPYSANLNLWYKKPDYNLFTPYVQHRQRNPNQPFYILHPKFIWQLWDIIQENTKEKIQPNPPSSGFIGILLMMNLCGEVHVYEYVPSVRQTDLCHYHEPYHDAACTLGAYHPLLYEKLLVQRLNVGTHGDLHRKGKVVLPGLQAVRCPPAATEGFAVCVSGHISKSMKPPSWIVQEEASSRQHPGEALCCPAAFPCLTRISGHAGTSRVRLKPWLVAQVDSGLYPGLIWLHRDSKCFQIPWKHATRHSPQQEEENTIFKAWAVETGKYQEGVDDPDPAKQKAQLRYALNKSREFNLMYDGTKEVPMNPVKIYQVCDIPQPQGLIMNPGSTGSAPWDEEDNDVDEEDEEDELDQSQHHVPIQDTFPFLNISGSPIAPASAGNCSVGNCSPEAVWPKTEPLEMEVPQAPIQPFYSSPELWISSLPTTDLDIKFQYRGKEYGQTMTVSNPQGCRLFYGDLGPMPDQEELFGPISLEQVKFPGPEHITNKKQKLFTSKLLDVMDRGLILEVIPVVARIIYGMFSGDFTRSFDGGSVRLQISTPDIKDNIVAHLKQLYRILQTQESWQPMQPGPSMQLPAALPTQ</sequence>
<evidence type="ECO:0000256" key="10">
    <source>
        <dbReference type="ARBA" id="ARBA00022989"/>
    </source>
</evidence>
<feature type="region of interest" description="Disordered" evidence="20">
    <location>
        <begin position="668"/>
        <end position="694"/>
    </location>
</feature>
<feature type="domain" description="IRF tryptophan pentad repeat" evidence="22">
    <location>
        <begin position="552"/>
        <end position="660"/>
    </location>
</feature>
<dbReference type="PRINTS" id="PR00267">
    <property type="entry name" value="INTFRNREGFCT"/>
</dbReference>
<dbReference type="InterPro" id="IPR008984">
    <property type="entry name" value="SMAD_FHA_dom_sf"/>
</dbReference>
<protein>
    <recommendedName>
        <fullName evidence="4">Beta-galactoside alpha-2,6-sialyltransferase 2</fullName>
        <ecNumber evidence="19">2.4.3.1</ecNumber>
    </recommendedName>
    <alternativeName>
        <fullName evidence="16">CMP-N-acetylneuraminate-beta-galactosamide-alpha-2,6-sialyltransferase 2</fullName>
    </alternativeName>
    <alternativeName>
        <fullName evidence="15">ST6Gal II</fullName>
    </alternativeName>
    <alternativeName>
        <fullName evidence="17">Sialyltransferase 2</fullName>
    </alternativeName>
</protein>
<dbReference type="CDD" id="cd00103">
    <property type="entry name" value="IRF"/>
    <property type="match status" value="1"/>
</dbReference>
<proteinExistence type="inferred from homology"/>
<feature type="compositionally biased region" description="Low complexity" evidence="20">
    <location>
        <begin position="134"/>
        <end position="143"/>
    </location>
</feature>
<dbReference type="Gene3D" id="3.90.1480.20">
    <property type="entry name" value="Glycosyl transferase family 29"/>
    <property type="match status" value="1"/>
</dbReference>
<dbReference type="GO" id="GO:0032580">
    <property type="term" value="C:Golgi cisterna membrane"/>
    <property type="evidence" value="ECO:0007669"/>
    <property type="project" value="UniProtKB-SubCell"/>
</dbReference>
<dbReference type="InterPro" id="IPR036390">
    <property type="entry name" value="WH_DNA-bd_sf"/>
</dbReference>
<reference evidence="23" key="1">
    <citation type="submission" date="2022-03" db="EMBL/GenBank/DDBJ databases">
        <title>Genomic analyses of argali, domestic sheep and their hybrids provide insights into chromosomal evolution, heterosis and genetic basis of agronomic traits.</title>
        <authorList>
            <person name="Li M."/>
        </authorList>
    </citation>
    <scope>NUCLEOTIDE SEQUENCE</scope>
    <source>
        <strain evidence="23">CAU-MHL-2022a</strain>
        <tissue evidence="23">Skin</tissue>
    </source>
</reference>
<dbReference type="Pfam" id="PF10401">
    <property type="entry name" value="IRF-3"/>
    <property type="match status" value="1"/>
</dbReference>
<evidence type="ECO:0000256" key="1">
    <source>
        <dbReference type="ARBA" id="ARBA00004097"/>
    </source>
</evidence>
<feature type="compositionally biased region" description="Basic residues" evidence="20">
    <location>
        <begin position="144"/>
        <end position="156"/>
    </location>
</feature>
<evidence type="ECO:0000256" key="4">
    <source>
        <dbReference type="ARBA" id="ARBA00020782"/>
    </source>
</evidence>
<comment type="caution">
    <text evidence="23">The sequence shown here is derived from an EMBL/GenBank/DDBJ whole genome shotgun (WGS) entry which is preliminary data.</text>
</comment>
<dbReference type="InterPro" id="IPR001675">
    <property type="entry name" value="Glyco_trans_29"/>
</dbReference>
<dbReference type="GO" id="GO:0000976">
    <property type="term" value="F:transcription cis-regulatory region binding"/>
    <property type="evidence" value="ECO:0007669"/>
    <property type="project" value="InterPro"/>
</dbReference>
<evidence type="ECO:0000256" key="3">
    <source>
        <dbReference type="ARBA" id="ARBA00006003"/>
    </source>
</evidence>
<accession>A0AAD4UJA7</accession>
<dbReference type="Gene3D" id="1.10.10.10">
    <property type="entry name" value="Winged helix-like DNA-binding domain superfamily/Winged helix DNA-binding domain"/>
    <property type="match status" value="1"/>
</dbReference>
<keyword evidence="13" id="KW-1015">Disulfide bond</keyword>
<keyword evidence="10 21" id="KW-1133">Transmembrane helix</keyword>
<evidence type="ECO:0000256" key="20">
    <source>
        <dbReference type="SAM" id="MobiDB-lite"/>
    </source>
</evidence>
<keyword evidence="9" id="KW-0735">Signal-anchor</keyword>
<evidence type="ECO:0000256" key="16">
    <source>
        <dbReference type="ARBA" id="ARBA00030509"/>
    </source>
</evidence>
<evidence type="ECO:0000256" key="11">
    <source>
        <dbReference type="ARBA" id="ARBA00023034"/>
    </source>
</evidence>
<feature type="compositionally biased region" description="Acidic residues" evidence="20">
    <location>
        <begin position="679"/>
        <end position="694"/>
    </location>
</feature>
<dbReference type="AlphaFoldDB" id="A0AAD4UJA7"/>
<evidence type="ECO:0000313" key="23">
    <source>
        <dbReference type="EMBL" id="KAI4547071.1"/>
    </source>
</evidence>
<organism evidence="23 24">
    <name type="scientific">Ovis ammon polii</name>
    <dbReference type="NCBI Taxonomy" id="230172"/>
    <lineage>
        <taxon>Eukaryota</taxon>
        <taxon>Metazoa</taxon>
        <taxon>Chordata</taxon>
        <taxon>Craniata</taxon>
        <taxon>Vertebrata</taxon>
        <taxon>Euteleostomi</taxon>
        <taxon>Mammalia</taxon>
        <taxon>Eutheria</taxon>
        <taxon>Laurasiatheria</taxon>
        <taxon>Artiodactyla</taxon>
        <taxon>Ruminantia</taxon>
        <taxon>Pecora</taxon>
        <taxon>Bovidae</taxon>
        <taxon>Caprinae</taxon>
        <taxon>Ovis</taxon>
    </lineage>
</organism>
<dbReference type="InterPro" id="IPR019817">
    <property type="entry name" value="Interferon_reg_fac_CS"/>
</dbReference>
<evidence type="ECO:0000256" key="6">
    <source>
        <dbReference type="ARBA" id="ARBA00022679"/>
    </source>
</evidence>
<dbReference type="InterPro" id="IPR001346">
    <property type="entry name" value="Interferon_reg_fact_DNA-bd_dom"/>
</dbReference>